<evidence type="ECO:0000256" key="1">
    <source>
        <dbReference type="SAM" id="Phobius"/>
    </source>
</evidence>
<keyword evidence="3" id="KW-1185">Reference proteome</keyword>
<dbReference type="InterPro" id="IPR058724">
    <property type="entry name" value="YhzF"/>
</dbReference>
<accession>A0ABS2QLJ3</accession>
<dbReference type="Pfam" id="PF26302">
    <property type="entry name" value="YhzF"/>
    <property type="match status" value="1"/>
</dbReference>
<name>A0ABS2QLJ3_9BACI</name>
<organism evidence="2 3">
    <name type="scientific">Peribacillus deserti</name>
    <dbReference type="NCBI Taxonomy" id="673318"/>
    <lineage>
        <taxon>Bacteria</taxon>
        <taxon>Bacillati</taxon>
        <taxon>Bacillota</taxon>
        <taxon>Bacilli</taxon>
        <taxon>Bacillales</taxon>
        <taxon>Bacillaceae</taxon>
        <taxon>Peribacillus</taxon>
    </lineage>
</organism>
<protein>
    <submittedName>
        <fullName evidence="2">Uncharacterized protein</fullName>
    </submittedName>
</protein>
<feature type="transmembrane region" description="Helical" evidence="1">
    <location>
        <begin position="6"/>
        <end position="25"/>
    </location>
</feature>
<sequence>MGAIVSAFYFISFLFAIGMVYFFLHSLRTIFFPAKRLFVKKAALLGAGGAAFFLIGLLLSS</sequence>
<dbReference type="Proteomes" id="UP000823486">
    <property type="component" value="Unassembled WGS sequence"/>
</dbReference>
<dbReference type="EMBL" id="JAFBFI010000017">
    <property type="protein sequence ID" value="MBM7694044.1"/>
    <property type="molecule type" value="Genomic_DNA"/>
</dbReference>
<keyword evidence="1" id="KW-1133">Transmembrane helix</keyword>
<proteinExistence type="predicted"/>
<evidence type="ECO:0000313" key="3">
    <source>
        <dbReference type="Proteomes" id="UP000823486"/>
    </source>
</evidence>
<keyword evidence="1" id="KW-0812">Transmembrane</keyword>
<keyword evidence="1" id="KW-0472">Membrane</keyword>
<evidence type="ECO:0000313" key="2">
    <source>
        <dbReference type="EMBL" id="MBM7694044.1"/>
    </source>
</evidence>
<reference evidence="2 3" key="1">
    <citation type="submission" date="2021-01" db="EMBL/GenBank/DDBJ databases">
        <title>Genomic Encyclopedia of Type Strains, Phase IV (KMG-IV): sequencing the most valuable type-strain genomes for metagenomic binning, comparative biology and taxonomic classification.</title>
        <authorList>
            <person name="Goeker M."/>
        </authorList>
    </citation>
    <scope>NUCLEOTIDE SEQUENCE [LARGE SCALE GENOMIC DNA]</scope>
    <source>
        <strain evidence="2 3">DSM 105482</strain>
    </source>
</reference>
<feature type="transmembrane region" description="Helical" evidence="1">
    <location>
        <begin position="37"/>
        <end position="59"/>
    </location>
</feature>
<gene>
    <name evidence="2" type="ORF">JOC77_003488</name>
</gene>
<comment type="caution">
    <text evidence="2">The sequence shown here is derived from an EMBL/GenBank/DDBJ whole genome shotgun (WGS) entry which is preliminary data.</text>
</comment>
<dbReference type="RefSeq" id="WP_377337409.1">
    <property type="nucleotide sequence ID" value="NZ_JBHUPH010000032.1"/>
</dbReference>